<proteinExistence type="predicted"/>
<protein>
    <submittedName>
        <fullName evidence="3">FAD-binding oxidoreductase</fullName>
    </submittedName>
</protein>
<gene>
    <name evidence="3" type="ORF">FY036_13960</name>
</gene>
<dbReference type="GO" id="GO:0005737">
    <property type="term" value="C:cytoplasm"/>
    <property type="evidence" value="ECO:0007669"/>
    <property type="project" value="TreeGrafter"/>
</dbReference>
<dbReference type="Gene3D" id="3.50.50.60">
    <property type="entry name" value="FAD/NAD(P)-binding domain"/>
    <property type="match status" value="1"/>
</dbReference>
<dbReference type="PANTHER" id="PTHR13847">
    <property type="entry name" value="SARCOSINE DEHYDROGENASE-RELATED"/>
    <property type="match status" value="1"/>
</dbReference>
<dbReference type="EMBL" id="VSZS01000064">
    <property type="protein sequence ID" value="TYR31383.1"/>
    <property type="molecule type" value="Genomic_DNA"/>
</dbReference>
<dbReference type="InterPro" id="IPR006076">
    <property type="entry name" value="FAD-dep_OxRdtase"/>
</dbReference>
<feature type="domain" description="FAD dependent oxidoreductase" evidence="2">
    <location>
        <begin position="5"/>
        <end position="358"/>
    </location>
</feature>
<evidence type="ECO:0000313" key="4">
    <source>
        <dbReference type="Proteomes" id="UP000323258"/>
    </source>
</evidence>
<dbReference type="GO" id="GO:0032981">
    <property type="term" value="P:mitochondrial respiratory chain complex I assembly"/>
    <property type="evidence" value="ECO:0007669"/>
    <property type="project" value="TreeGrafter"/>
</dbReference>
<dbReference type="GO" id="GO:0016491">
    <property type="term" value="F:oxidoreductase activity"/>
    <property type="evidence" value="ECO:0007669"/>
    <property type="project" value="UniProtKB-KW"/>
</dbReference>
<dbReference type="PANTHER" id="PTHR13847:SF287">
    <property type="entry name" value="FAD-DEPENDENT OXIDOREDUCTASE DOMAIN-CONTAINING PROTEIN 1"/>
    <property type="match status" value="1"/>
</dbReference>
<evidence type="ECO:0000256" key="1">
    <source>
        <dbReference type="ARBA" id="ARBA00023002"/>
    </source>
</evidence>
<dbReference type="Proteomes" id="UP000323258">
    <property type="component" value="Unassembled WGS sequence"/>
</dbReference>
<organism evidence="3 4">
    <name type="scientific">Neoaquamicrobium microcysteis</name>
    <dbReference type="NCBI Taxonomy" id="2682781"/>
    <lineage>
        <taxon>Bacteria</taxon>
        <taxon>Pseudomonadati</taxon>
        <taxon>Pseudomonadota</taxon>
        <taxon>Alphaproteobacteria</taxon>
        <taxon>Hyphomicrobiales</taxon>
        <taxon>Phyllobacteriaceae</taxon>
        <taxon>Neoaquamicrobium</taxon>
    </lineage>
</organism>
<keyword evidence="1" id="KW-0560">Oxidoreductase</keyword>
<evidence type="ECO:0000259" key="2">
    <source>
        <dbReference type="Pfam" id="PF01266"/>
    </source>
</evidence>
<dbReference type="AlphaFoldDB" id="A0A5D4GTY0"/>
<sequence>MPDTDIVIIGGAIVGASVAWFLREEGFAGSITVIERDPQFATASTTLSAASIRQQFSIAENIRLSRFTLGFFNELKDRFGSDADIAFHEKGYLILAGPEGMPILEANHAVQIGEGADIVLEDAGALQKRFSWLSGDGISGGAYGRSGEGWFDAHALLTLIRRSLKDRGVRLVTGEVTAIQRQGDRVTGVTLADGTRLDAGMVVNAAGPSGGKVAAMAGLALPVEPRKRSVFVFEARERYGDMPLLVDPSGIWVRPEGAVYITGGAENEDGEGPAEPGDFEPDWSLFEDVVWPTLATRIPAFEAIRPGRAWAGHYEYNTLDQNAVIGPHPEVTNFLFANGFSGHGLQQAPAVGKALAELVVHGAYRTIDCSAFGYARIAEGRAFRELNVI</sequence>
<comment type="caution">
    <text evidence="3">The sequence shown here is derived from an EMBL/GenBank/DDBJ whole genome shotgun (WGS) entry which is preliminary data.</text>
</comment>
<keyword evidence="4" id="KW-1185">Reference proteome</keyword>
<accession>A0A5D4GTY0</accession>
<dbReference type="RefSeq" id="WP_148915355.1">
    <property type="nucleotide sequence ID" value="NZ_VSZS01000064.1"/>
</dbReference>
<dbReference type="SUPFAM" id="SSF51905">
    <property type="entry name" value="FAD/NAD(P)-binding domain"/>
    <property type="match status" value="1"/>
</dbReference>
<evidence type="ECO:0000313" key="3">
    <source>
        <dbReference type="EMBL" id="TYR31383.1"/>
    </source>
</evidence>
<reference evidence="3 4" key="2">
    <citation type="submission" date="2019-09" db="EMBL/GenBank/DDBJ databases">
        <title>Mesorhizobium sp. MaA-C15 isolated from Microcystis aeruginosa.</title>
        <authorList>
            <person name="Jeong S.E."/>
            <person name="Jin H.M."/>
            <person name="Jeon C.O."/>
        </authorList>
    </citation>
    <scope>NUCLEOTIDE SEQUENCE [LARGE SCALE GENOMIC DNA]</scope>
    <source>
        <strain evidence="3 4">MaA-C15</strain>
    </source>
</reference>
<dbReference type="Pfam" id="PF01266">
    <property type="entry name" value="DAO"/>
    <property type="match status" value="1"/>
</dbReference>
<dbReference type="InterPro" id="IPR036188">
    <property type="entry name" value="FAD/NAD-bd_sf"/>
</dbReference>
<name>A0A5D4GTY0_9HYPH</name>
<dbReference type="OrthoDB" id="9806452at2"/>
<reference evidence="3 4" key="1">
    <citation type="submission" date="2019-08" db="EMBL/GenBank/DDBJ databases">
        <authorList>
            <person name="Seo Y.L."/>
        </authorList>
    </citation>
    <scope>NUCLEOTIDE SEQUENCE [LARGE SCALE GENOMIC DNA]</scope>
    <source>
        <strain evidence="3 4">MaA-C15</strain>
    </source>
</reference>
<dbReference type="Gene3D" id="3.30.9.10">
    <property type="entry name" value="D-Amino Acid Oxidase, subunit A, domain 2"/>
    <property type="match status" value="1"/>
</dbReference>